<evidence type="ECO:0008006" key="4">
    <source>
        <dbReference type="Google" id="ProtNLM"/>
    </source>
</evidence>
<reference evidence="2" key="1">
    <citation type="submission" date="2020-10" db="EMBL/GenBank/DDBJ databases">
        <title>Genome Sequence of ESBL Producing Zambian Clinical Strains.</title>
        <authorList>
            <person name="Shawa M."/>
            <person name="Furuta Y."/>
            <person name="Simbotwe M."/>
            <person name="Mulenga E."/>
            <person name="Mubanga M."/>
            <person name="Mulenga G."/>
            <person name="Kaile C."/>
            <person name="Zorigt T."/>
            <person name="Hang'ombe B."/>
            <person name="Higashi H."/>
        </authorList>
    </citation>
    <scope>NUCLEOTIDE SEQUENCE</scope>
    <source>
        <strain evidence="2">Zam_UTH_09</strain>
    </source>
</reference>
<comment type="caution">
    <text evidence="2">The sequence shown here is derived from an EMBL/GenBank/DDBJ whole genome shotgun (WGS) entry which is preliminary data.</text>
</comment>
<dbReference type="InterPro" id="IPR020513">
    <property type="entry name" value="Uncharacterised_IM_YaiY"/>
</dbReference>
<dbReference type="AlphaFoldDB" id="A0A919LTH2"/>
<dbReference type="GO" id="GO:0016020">
    <property type="term" value="C:membrane"/>
    <property type="evidence" value="ECO:0007669"/>
    <property type="project" value="InterPro"/>
</dbReference>
<dbReference type="Pfam" id="PF10954">
    <property type="entry name" value="DUF2755"/>
    <property type="match status" value="1"/>
</dbReference>
<accession>A0A919LTH2</accession>
<gene>
    <name evidence="2" type="ORF">KPZU09_36150</name>
</gene>
<keyword evidence="1" id="KW-0812">Transmembrane</keyword>
<evidence type="ECO:0000256" key="1">
    <source>
        <dbReference type="SAM" id="Phobius"/>
    </source>
</evidence>
<keyword evidence="1" id="KW-0472">Membrane</keyword>
<proteinExistence type="predicted"/>
<name>A0A919LTH2_KLEPN</name>
<keyword evidence="1" id="KW-1133">Transmembrane helix</keyword>
<evidence type="ECO:0000313" key="2">
    <source>
        <dbReference type="EMBL" id="GHK53879.1"/>
    </source>
</evidence>
<sequence length="50" mass="5327">MAEFSFSKSLLGNKKRGALTGSHVAYGLFVLICCWAGAQMLSMLIHAPGI</sequence>
<evidence type="ECO:0000313" key="3">
    <source>
        <dbReference type="Proteomes" id="UP000655094"/>
    </source>
</evidence>
<feature type="transmembrane region" description="Helical" evidence="1">
    <location>
        <begin position="24"/>
        <end position="45"/>
    </location>
</feature>
<organism evidence="2 3">
    <name type="scientific">Klebsiella pneumoniae</name>
    <dbReference type="NCBI Taxonomy" id="573"/>
    <lineage>
        <taxon>Bacteria</taxon>
        <taxon>Pseudomonadati</taxon>
        <taxon>Pseudomonadota</taxon>
        <taxon>Gammaproteobacteria</taxon>
        <taxon>Enterobacterales</taxon>
        <taxon>Enterobacteriaceae</taxon>
        <taxon>Klebsiella/Raoultella group</taxon>
        <taxon>Klebsiella</taxon>
        <taxon>Klebsiella pneumoniae complex</taxon>
    </lineage>
</organism>
<dbReference type="Proteomes" id="UP000655094">
    <property type="component" value="Unassembled WGS sequence"/>
</dbReference>
<protein>
    <recommendedName>
        <fullName evidence="4">Inner membrane protein</fullName>
    </recommendedName>
</protein>
<dbReference type="EMBL" id="BNFF01000001">
    <property type="protein sequence ID" value="GHK53879.1"/>
    <property type="molecule type" value="Genomic_DNA"/>
</dbReference>